<dbReference type="Pfam" id="PF13493">
    <property type="entry name" value="DUF4118"/>
    <property type="match status" value="1"/>
</dbReference>
<dbReference type="Gene3D" id="3.30.450.20">
    <property type="entry name" value="PAS domain"/>
    <property type="match status" value="1"/>
</dbReference>
<name>A0A4V2VNA7_ROSSA</name>
<reference evidence="14 15" key="1">
    <citation type="submission" date="2019-03" db="EMBL/GenBank/DDBJ databases">
        <title>Genomic Encyclopedia of Type Strains, Phase IV (KMG-IV): sequencing the most valuable type-strain genomes for metagenomic binning, comparative biology and taxonomic classification.</title>
        <authorList>
            <person name="Goeker M."/>
        </authorList>
    </citation>
    <scope>NUCLEOTIDE SEQUENCE [LARGE SCALE GENOMIC DNA]</scope>
    <source>
        <strain evidence="14 15">DSM 654</strain>
    </source>
</reference>
<feature type="transmembrane region" description="Helical" evidence="11">
    <location>
        <begin position="50"/>
        <end position="83"/>
    </location>
</feature>
<keyword evidence="2" id="KW-0597">Phosphoprotein</keyword>
<proteinExistence type="predicted"/>
<dbReference type="GO" id="GO:0005524">
    <property type="term" value="F:ATP binding"/>
    <property type="evidence" value="ECO:0007669"/>
    <property type="project" value="UniProtKB-KW"/>
</dbReference>
<dbReference type="Gene3D" id="1.20.120.620">
    <property type="entry name" value="Backbone structure of the membrane domain of e. Coli histidine kinase receptor kdpd"/>
    <property type="match status" value="1"/>
</dbReference>
<keyword evidence="8 11" id="KW-1133">Transmembrane helix</keyword>
<keyword evidence="9" id="KW-0902">Two-component regulatory system</keyword>
<gene>
    <name evidence="14" type="ORF">EV671_10629</name>
</gene>
<dbReference type="Pfam" id="PF13188">
    <property type="entry name" value="PAS_8"/>
    <property type="match status" value="1"/>
</dbReference>
<keyword evidence="10 11" id="KW-0472">Membrane</keyword>
<evidence type="ECO:0000256" key="1">
    <source>
        <dbReference type="ARBA" id="ARBA00004141"/>
    </source>
</evidence>
<comment type="subcellular location">
    <subcellularLocation>
        <location evidence="1">Membrane</location>
        <topology evidence="1">Multi-pass membrane protein</topology>
    </subcellularLocation>
</comment>
<protein>
    <submittedName>
        <fullName evidence="14">PAS domain-containing protein</fullName>
    </submittedName>
</protein>
<dbReference type="InterPro" id="IPR025201">
    <property type="entry name" value="KdpD_TM"/>
</dbReference>
<evidence type="ECO:0000313" key="15">
    <source>
        <dbReference type="Proteomes" id="UP000295110"/>
    </source>
</evidence>
<evidence type="ECO:0000256" key="6">
    <source>
        <dbReference type="ARBA" id="ARBA00022777"/>
    </source>
</evidence>
<dbReference type="InterPro" id="IPR038318">
    <property type="entry name" value="KdpD_sf"/>
</dbReference>
<evidence type="ECO:0000256" key="2">
    <source>
        <dbReference type="ARBA" id="ARBA00022553"/>
    </source>
</evidence>
<feature type="transmembrane region" description="Helical" evidence="11">
    <location>
        <begin position="21"/>
        <end position="44"/>
    </location>
</feature>
<evidence type="ECO:0000256" key="8">
    <source>
        <dbReference type="ARBA" id="ARBA00022989"/>
    </source>
</evidence>
<keyword evidence="6" id="KW-0418">Kinase</keyword>
<evidence type="ECO:0000256" key="4">
    <source>
        <dbReference type="ARBA" id="ARBA00022692"/>
    </source>
</evidence>
<evidence type="ECO:0000313" key="14">
    <source>
        <dbReference type="EMBL" id="TCU82733.1"/>
    </source>
</evidence>
<feature type="transmembrane region" description="Helical" evidence="11">
    <location>
        <begin position="95"/>
        <end position="114"/>
    </location>
</feature>
<feature type="domain" description="PAS" evidence="12">
    <location>
        <begin position="137"/>
        <end position="177"/>
    </location>
</feature>
<evidence type="ECO:0000256" key="11">
    <source>
        <dbReference type="SAM" id="Phobius"/>
    </source>
</evidence>
<dbReference type="GO" id="GO:0000160">
    <property type="term" value="P:phosphorelay signal transduction system"/>
    <property type="evidence" value="ECO:0007669"/>
    <property type="project" value="UniProtKB-KW"/>
</dbReference>
<evidence type="ECO:0000259" key="13">
    <source>
        <dbReference type="Pfam" id="PF13493"/>
    </source>
</evidence>
<organism evidence="14 15">
    <name type="scientific">Roseateles saccharophilus</name>
    <name type="common">Pseudomonas saccharophila</name>
    <dbReference type="NCBI Taxonomy" id="304"/>
    <lineage>
        <taxon>Bacteria</taxon>
        <taxon>Pseudomonadati</taxon>
        <taxon>Pseudomonadota</taxon>
        <taxon>Betaproteobacteria</taxon>
        <taxon>Burkholderiales</taxon>
        <taxon>Sphaerotilaceae</taxon>
        <taxon>Roseateles</taxon>
    </lineage>
</organism>
<dbReference type="OrthoDB" id="436222at2"/>
<evidence type="ECO:0000256" key="10">
    <source>
        <dbReference type="ARBA" id="ARBA00023136"/>
    </source>
</evidence>
<evidence type="ECO:0000256" key="5">
    <source>
        <dbReference type="ARBA" id="ARBA00022741"/>
    </source>
</evidence>
<keyword evidence="7" id="KW-0067">ATP-binding</keyword>
<evidence type="ECO:0000256" key="7">
    <source>
        <dbReference type="ARBA" id="ARBA00022840"/>
    </source>
</evidence>
<dbReference type="Proteomes" id="UP000295110">
    <property type="component" value="Unassembled WGS sequence"/>
</dbReference>
<dbReference type="InterPro" id="IPR000014">
    <property type="entry name" value="PAS"/>
</dbReference>
<sequence length="236" mass="25685">MKSSARPAPAVGELPAWRRRLSLATPLLLPLGACALQWLLWAVLRPYVWFLFYPATFVAALLGGLGGGIVATLLSSLLVWTVFIHGHAGLQPRDLTDLFSVTVFLGTGLAFSLFSRRMQQLVSWRAAAEAMRLGDLRFRALFDNALEGVLIGTPEGEILAANHVAQRMFGRGEATLRRVGQAGVIDTSDPRFAAALEERDRVGSFRAELRAGAPTEASSPWRFPPSCSRTRGAAIW</sequence>
<dbReference type="AlphaFoldDB" id="A0A4V2VNA7"/>
<keyword evidence="3" id="KW-0808">Transferase</keyword>
<accession>A0A4V2VNA7</accession>
<keyword evidence="5" id="KW-0547">Nucleotide-binding</keyword>
<dbReference type="GO" id="GO:0016301">
    <property type="term" value="F:kinase activity"/>
    <property type="evidence" value="ECO:0007669"/>
    <property type="project" value="UniProtKB-KW"/>
</dbReference>
<feature type="domain" description="Sensor protein KdpD transmembrane" evidence="13">
    <location>
        <begin position="26"/>
        <end position="120"/>
    </location>
</feature>
<dbReference type="GO" id="GO:0016020">
    <property type="term" value="C:membrane"/>
    <property type="evidence" value="ECO:0007669"/>
    <property type="project" value="UniProtKB-SubCell"/>
</dbReference>
<evidence type="ECO:0000259" key="12">
    <source>
        <dbReference type="Pfam" id="PF13188"/>
    </source>
</evidence>
<dbReference type="EMBL" id="SMBU01000062">
    <property type="protein sequence ID" value="TCU82733.1"/>
    <property type="molecule type" value="Genomic_DNA"/>
</dbReference>
<keyword evidence="4 11" id="KW-0812">Transmembrane</keyword>
<dbReference type="SUPFAM" id="SSF55785">
    <property type="entry name" value="PYP-like sensor domain (PAS domain)"/>
    <property type="match status" value="1"/>
</dbReference>
<evidence type="ECO:0000256" key="3">
    <source>
        <dbReference type="ARBA" id="ARBA00022679"/>
    </source>
</evidence>
<keyword evidence="15" id="KW-1185">Reference proteome</keyword>
<dbReference type="InterPro" id="IPR035965">
    <property type="entry name" value="PAS-like_dom_sf"/>
</dbReference>
<evidence type="ECO:0000256" key="9">
    <source>
        <dbReference type="ARBA" id="ARBA00023012"/>
    </source>
</evidence>
<comment type="caution">
    <text evidence="14">The sequence shown here is derived from an EMBL/GenBank/DDBJ whole genome shotgun (WGS) entry which is preliminary data.</text>
</comment>
<dbReference type="RefSeq" id="WP_132576706.1">
    <property type="nucleotide sequence ID" value="NZ_CBCSGL010000088.1"/>
</dbReference>